<dbReference type="RefSeq" id="XP_060415139.1">
    <property type="nucleotide sequence ID" value="XM_060551231.1"/>
</dbReference>
<sequence length="198" mass="21663">MMLPRSTFVGSLPDVQTQPPAQTKAKTAIRLSSSPRRESYRTPPFVDSASLPESIPLWSGLCTLPDARRAVHTGTDVTSRRQCSFPQPSIVDTRRHALFLVDLQTTTRLHPLLGGNNNNHNNNTSGPRQRNHSSGSMALALGASGFFVILFPYHLTSCPSNQPRFFIVVGGLTQSLSISRLGSNVCRAAHPLDYINQN</sequence>
<keyword evidence="3" id="KW-1185">Reference proteome</keyword>
<evidence type="ECO:0000256" key="1">
    <source>
        <dbReference type="SAM" id="MobiDB-lite"/>
    </source>
</evidence>
<dbReference type="EMBL" id="JAHLJV010000023">
    <property type="protein sequence ID" value="KAK1593873.1"/>
    <property type="molecule type" value="Genomic_DNA"/>
</dbReference>
<feature type="region of interest" description="Disordered" evidence="1">
    <location>
        <begin position="1"/>
        <end position="46"/>
    </location>
</feature>
<name>A0AAD8Q1D1_9PEZI</name>
<comment type="caution">
    <text evidence="2">The sequence shown here is derived from an EMBL/GenBank/DDBJ whole genome shotgun (WGS) entry which is preliminary data.</text>
</comment>
<protein>
    <submittedName>
        <fullName evidence="2">Uncharacterized protein</fullName>
    </submittedName>
</protein>
<accession>A0AAD8Q1D1</accession>
<feature type="region of interest" description="Disordered" evidence="1">
    <location>
        <begin position="110"/>
        <end position="134"/>
    </location>
</feature>
<evidence type="ECO:0000313" key="2">
    <source>
        <dbReference type="EMBL" id="KAK1593873.1"/>
    </source>
</evidence>
<dbReference type="AlphaFoldDB" id="A0AAD8Q1D1"/>
<dbReference type="Proteomes" id="UP001230504">
    <property type="component" value="Unassembled WGS sequence"/>
</dbReference>
<dbReference type="GeneID" id="85435471"/>
<evidence type="ECO:0000313" key="3">
    <source>
        <dbReference type="Proteomes" id="UP001230504"/>
    </source>
</evidence>
<organism evidence="2 3">
    <name type="scientific">Colletotrichum navitas</name>
    <dbReference type="NCBI Taxonomy" id="681940"/>
    <lineage>
        <taxon>Eukaryota</taxon>
        <taxon>Fungi</taxon>
        <taxon>Dikarya</taxon>
        <taxon>Ascomycota</taxon>
        <taxon>Pezizomycotina</taxon>
        <taxon>Sordariomycetes</taxon>
        <taxon>Hypocreomycetidae</taxon>
        <taxon>Glomerellales</taxon>
        <taxon>Glomerellaceae</taxon>
        <taxon>Colletotrichum</taxon>
        <taxon>Colletotrichum graminicola species complex</taxon>
    </lineage>
</organism>
<reference evidence="2" key="1">
    <citation type="submission" date="2021-06" db="EMBL/GenBank/DDBJ databases">
        <title>Comparative genomics, transcriptomics and evolutionary studies reveal genomic signatures of adaptation to plant cell wall in hemibiotrophic fungi.</title>
        <authorList>
            <consortium name="DOE Joint Genome Institute"/>
            <person name="Baroncelli R."/>
            <person name="Diaz J.F."/>
            <person name="Benocci T."/>
            <person name="Peng M."/>
            <person name="Battaglia E."/>
            <person name="Haridas S."/>
            <person name="Andreopoulos W."/>
            <person name="Labutti K."/>
            <person name="Pangilinan J."/>
            <person name="Floch G.L."/>
            <person name="Makela M.R."/>
            <person name="Henrissat B."/>
            <person name="Grigoriev I.V."/>
            <person name="Crouch J.A."/>
            <person name="De Vries R.P."/>
            <person name="Sukno S.A."/>
            <person name="Thon M.R."/>
        </authorList>
    </citation>
    <scope>NUCLEOTIDE SEQUENCE</scope>
    <source>
        <strain evidence="2">CBS 125086</strain>
    </source>
</reference>
<proteinExistence type="predicted"/>
<feature type="compositionally biased region" description="Polar residues" evidence="1">
    <location>
        <begin position="14"/>
        <end position="34"/>
    </location>
</feature>
<gene>
    <name evidence="2" type="ORF">LY79DRAFT_172606</name>
</gene>